<comment type="caution">
    <text evidence="1">The sequence shown here is derived from an EMBL/GenBank/DDBJ whole genome shotgun (WGS) entry which is preliminary data.</text>
</comment>
<proteinExistence type="predicted"/>
<evidence type="ECO:0000313" key="2">
    <source>
        <dbReference type="Proteomes" id="UP001228049"/>
    </source>
</evidence>
<dbReference type="Proteomes" id="UP001228049">
    <property type="component" value="Unassembled WGS sequence"/>
</dbReference>
<keyword evidence="2" id="KW-1185">Reference proteome</keyword>
<sequence>MPTVKHPETIHVRGGFSAKGVGSLSIVPKNPALNGTKTSSECNNQEQFGDEQSNYGHVLFRTFSGHSSGIVHSREQLIALCRPVLLPGARHDIPEELRTLKRGCRAGTKWKTKKKRRYKPSIPAIIMGNVRALGNKMDELGVLTKTQWQ</sequence>
<name>A0AAD9FPH5_DISEL</name>
<gene>
    <name evidence="1" type="ORF">KUDE01_009256</name>
</gene>
<organism evidence="1 2">
    <name type="scientific">Dissostichus eleginoides</name>
    <name type="common">Patagonian toothfish</name>
    <name type="synonym">Dissostichus amissus</name>
    <dbReference type="NCBI Taxonomy" id="100907"/>
    <lineage>
        <taxon>Eukaryota</taxon>
        <taxon>Metazoa</taxon>
        <taxon>Chordata</taxon>
        <taxon>Craniata</taxon>
        <taxon>Vertebrata</taxon>
        <taxon>Euteleostomi</taxon>
        <taxon>Actinopterygii</taxon>
        <taxon>Neopterygii</taxon>
        <taxon>Teleostei</taxon>
        <taxon>Neoteleostei</taxon>
        <taxon>Acanthomorphata</taxon>
        <taxon>Eupercaria</taxon>
        <taxon>Perciformes</taxon>
        <taxon>Notothenioidei</taxon>
        <taxon>Nototheniidae</taxon>
        <taxon>Dissostichus</taxon>
    </lineage>
</organism>
<evidence type="ECO:0000313" key="1">
    <source>
        <dbReference type="EMBL" id="KAK1906860.1"/>
    </source>
</evidence>
<accession>A0AAD9FPH5</accession>
<protein>
    <submittedName>
        <fullName evidence="1">ABC transporter permease protein YqgI</fullName>
    </submittedName>
</protein>
<dbReference type="AlphaFoldDB" id="A0AAD9FPH5"/>
<reference evidence="1" key="1">
    <citation type="submission" date="2023-04" db="EMBL/GenBank/DDBJ databases">
        <title>Chromosome-level genome of Chaenocephalus aceratus.</title>
        <authorList>
            <person name="Park H."/>
        </authorList>
    </citation>
    <scope>NUCLEOTIDE SEQUENCE</scope>
    <source>
        <strain evidence="1">DE</strain>
        <tissue evidence="1">Muscle</tissue>
    </source>
</reference>
<dbReference type="EMBL" id="JASDAP010000001">
    <property type="protein sequence ID" value="KAK1906860.1"/>
    <property type="molecule type" value="Genomic_DNA"/>
</dbReference>